<proteinExistence type="predicted"/>
<evidence type="ECO:0000313" key="3">
    <source>
        <dbReference type="Proteomes" id="UP000218811"/>
    </source>
</evidence>
<protein>
    <submittedName>
        <fullName evidence="2">Uncharacterized protein</fullName>
    </submittedName>
</protein>
<sequence>MQAGGTARGAARPRQAVSCLRTCARVHRLFVRCAQGPWRDEHDAPDFGNAWRQHTEHRISSVHRLQCARERIHSRAPSKVTRRIVPTVRREPDESVCGSLAGPRAVDTRGTRRVPDTPWL</sequence>
<reference evidence="2 3" key="1">
    <citation type="journal article" date="2012" name="Science">
        <title>The Paleozoic origin of enzymatic lignin decomposition reconstructed from 31 fungal genomes.</title>
        <authorList>
            <person name="Floudas D."/>
            <person name="Binder M."/>
            <person name="Riley R."/>
            <person name="Barry K."/>
            <person name="Blanchette R.A."/>
            <person name="Henrissat B."/>
            <person name="Martinez A.T."/>
            <person name="Otillar R."/>
            <person name="Spatafora J.W."/>
            <person name="Yadav J.S."/>
            <person name="Aerts A."/>
            <person name="Benoit I."/>
            <person name="Boyd A."/>
            <person name="Carlson A."/>
            <person name="Copeland A."/>
            <person name="Coutinho P.M."/>
            <person name="de Vries R.P."/>
            <person name="Ferreira P."/>
            <person name="Findley K."/>
            <person name="Foster B."/>
            <person name="Gaskell J."/>
            <person name="Glotzer D."/>
            <person name="Gorecki P."/>
            <person name="Heitman J."/>
            <person name="Hesse C."/>
            <person name="Hori C."/>
            <person name="Igarashi K."/>
            <person name="Jurgens J.A."/>
            <person name="Kallen N."/>
            <person name="Kersten P."/>
            <person name="Kohler A."/>
            <person name="Kuees U."/>
            <person name="Kumar T.K.A."/>
            <person name="Kuo A."/>
            <person name="LaButti K."/>
            <person name="Larrondo L.F."/>
            <person name="Lindquist E."/>
            <person name="Ling A."/>
            <person name="Lombard V."/>
            <person name="Lucas S."/>
            <person name="Lundell T."/>
            <person name="Martin R."/>
            <person name="McLaughlin D.J."/>
            <person name="Morgenstern I."/>
            <person name="Morin E."/>
            <person name="Murat C."/>
            <person name="Nagy L.G."/>
            <person name="Nolan M."/>
            <person name="Ohm R.A."/>
            <person name="Patyshakuliyeva A."/>
            <person name="Rokas A."/>
            <person name="Ruiz-Duenas F.J."/>
            <person name="Sabat G."/>
            <person name="Salamov A."/>
            <person name="Samejima M."/>
            <person name="Schmutz J."/>
            <person name="Slot J.C."/>
            <person name="St John F."/>
            <person name="Stenlid J."/>
            <person name="Sun H."/>
            <person name="Sun S."/>
            <person name="Syed K."/>
            <person name="Tsang A."/>
            <person name="Wiebenga A."/>
            <person name="Young D."/>
            <person name="Pisabarro A."/>
            <person name="Eastwood D.C."/>
            <person name="Martin F."/>
            <person name="Cullen D."/>
            <person name="Grigoriev I.V."/>
            <person name="Hibbett D.S."/>
        </authorList>
    </citation>
    <scope>NUCLEOTIDE SEQUENCE [LARGE SCALE GENOMIC DNA]</scope>
    <source>
        <strain evidence="2 3">MD-104</strain>
    </source>
</reference>
<organism evidence="2 3">
    <name type="scientific">Wolfiporia cocos (strain MD-104)</name>
    <name type="common">Brown rot fungus</name>
    <dbReference type="NCBI Taxonomy" id="742152"/>
    <lineage>
        <taxon>Eukaryota</taxon>
        <taxon>Fungi</taxon>
        <taxon>Dikarya</taxon>
        <taxon>Basidiomycota</taxon>
        <taxon>Agaricomycotina</taxon>
        <taxon>Agaricomycetes</taxon>
        <taxon>Polyporales</taxon>
        <taxon>Phaeolaceae</taxon>
        <taxon>Wolfiporia</taxon>
    </lineage>
</organism>
<keyword evidence="3" id="KW-1185">Reference proteome</keyword>
<feature type="compositionally biased region" description="Basic and acidic residues" evidence="1">
    <location>
        <begin position="106"/>
        <end position="120"/>
    </location>
</feature>
<dbReference type="EMBL" id="KB467943">
    <property type="protein sequence ID" value="PCH38824.1"/>
    <property type="molecule type" value="Genomic_DNA"/>
</dbReference>
<dbReference type="Proteomes" id="UP000218811">
    <property type="component" value="Unassembled WGS sequence"/>
</dbReference>
<accession>A0A2H3JQA1</accession>
<evidence type="ECO:0000313" key="2">
    <source>
        <dbReference type="EMBL" id="PCH38824.1"/>
    </source>
</evidence>
<evidence type="ECO:0000256" key="1">
    <source>
        <dbReference type="SAM" id="MobiDB-lite"/>
    </source>
</evidence>
<name>A0A2H3JQA1_WOLCO</name>
<feature type="region of interest" description="Disordered" evidence="1">
    <location>
        <begin position="91"/>
        <end position="120"/>
    </location>
</feature>
<dbReference type="AlphaFoldDB" id="A0A2H3JQA1"/>
<gene>
    <name evidence="2" type="ORF">WOLCODRAFT_167643</name>
</gene>